<protein>
    <submittedName>
        <fullName evidence="2">Heterokaryon incompatibility protein (HET) domain-containing protein</fullName>
    </submittedName>
</protein>
<dbReference type="SUPFAM" id="SSF55961">
    <property type="entry name" value="Bet v1-like"/>
    <property type="match status" value="1"/>
</dbReference>
<dbReference type="GeneID" id="80872893"/>
<accession>A0A9W9B4D0</accession>
<name>A0A9W9B4D0_9HYPO</name>
<sequence length="703" mass="80064">MSPTLTVSTQIEIAATPAAVRSVFIDFARYTQWQQGWKFEPADSDKQPLDLKPGDGLKVKMNGTSMQPIVMKKNSVDSFQWKGSLLGLMKVRGSYLEYLTTNLYWIYRPPKATLQKTTSRHLIKLTVDDIELVSPDERQCNLKIAQVTLQDTWYDDEVKRGFYFHSSHSQGICRLDHVPNHKENGVLSAWANLGLARSWIEDCDMHHTNCQPIIPAVPSEALHPSTRFIDAISECLVSFDEINSASFKFVALSYVWGVDYQLQTTSSTLEDFRKKLPGPTAIDDNLRLPLTIRDAMDVTITLGHRYLWVDALCIVQDSPSDLEIQLAQMDRIYGLAALTIVARGGRTSDSGLPGMSSPRNWLSGENINCEMNGTLTIGCWDVLDRNYEKYEEQHGVFADTACYMWRGWTFQEQILSTRTLEFNRRRMVFWCGHPEHAVECGVAPRTDMRDAHHFRSQPAWEYMTKDMLISRWRAVREHYSTRHFTYAGDRRKAVLGTASMLRYVIGDIDSSGHVLSQLGTELLWRKTLHPGWNESQQSAIKFSYSAVPFGTFPSWSWLSLWPLTWPSDYKPFPKVELQLHDAGVSSLLEIRGRALEVNVIEEGGDGEKDKVKVYYKDGTNAKLEVYLDRSLEAQTVVTCVPIASVIHSGKLMPKWCYGMLLLQNVDESGYRRVGVAFVVEARAGEFLRRIESDEARHLVMRCV</sequence>
<gene>
    <name evidence="2" type="ORF">T069G_10995</name>
</gene>
<organism evidence="2 3">
    <name type="scientific">Trichoderma breve</name>
    <dbReference type="NCBI Taxonomy" id="2034170"/>
    <lineage>
        <taxon>Eukaryota</taxon>
        <taxon>Fungi</taxon>
        <taxon>Dikarya</taxon>
        <taxon>Ascomycota</taxon>
        <taxon>Pezizomycotina</taxon>
        <taxon>Sordariomycetes</taxon>
        <taxon>Hypocreomycetidae</taxon>
        <taxon>Hypocreales</taxon>
        <taxon>Hypocreaceae</taxon>
        <taxon>Trichoderma</taxon>
    </lineage>
</organism>
<feature type="domain" description="Heterokaryon incompatibility" evidence="1">
    <location>
        <begin position="249"/>
        <end position="412"/>
    </location>
</feature>
<keyword evidence="3" id="KW-1185">Reference proteome</keyword>
<dbReference type="Proteomes" id="UP001140511">
    <property type="component" value="Unassembled WGS sequence"/>
</dbReference>
<dbReference type="PANTHER" id="PTHR33112:SF16">
    <property type="entry name" value="HETEROKARYON INCOMPATIBILITY DOMAIN-CONTAINING PROTEIN"/>
    <property type="match status" value="1"/>
</dbReference>
<dbReference type="PANTHER" id="PTHR33112">
    <property type="entry name" value="DOMAIN PROTEIN, PUTATIVE-RELATED"/>
    <property type="match status" value="1"/>
</dbReference>
<proteinExistence type="predicted"/>
<dbReference type="InterPro" id="IPR010730">
    <property type="entry name" value="HET"/>
</dbReference>
<dbReference type="AlphaFoldDB" id="A0A9W9B4D0"/>
<comment type="caution">
    <text evidence="2">The sequence shown here is derived from an EMBL/GenBank/DDBJ whole genome shotgun (WGS) entry which is preliminary data.</text>
</comment>
<dbReference type="EMBL" id="JAOPEN010000007">
    <property type="protein sequence ID" value="KAJ4855437.1"/>
    <property type="molecule type" value="Genomic_DNA"/>
</dbReference>
<evidence type="ECO:0000313" key="2">
    <source>
        <dbReference type="EMBL" id="KAJ4855437.1"/>
    </source>
</evidence>
<dbReference type="RefSeq" id="XP_056024495.1">
    <property type="nucleotide sequence ID" value="XM_056178205.1"/>
</dbReference>
<evidence type="ECO:0000313" key="3">
    <source>
        <dbReference type="Proteomes" id="UP001140511"/>
    </source>
</evidence>
<evidence type="ECO:0000259" key="1">
    <source>
        <dbReference type="Pfam" id="PF06985"/>
    </source>
</evidence>
<reference evidence="2" key="1">
    <citation type="submission" date="2022-09" db="EMBL/GenBank/DDBJ databases">
        <title>Chromosome-level assembly of Trichoderma breve T069, a fungus used in development of biopesticide product.</title>
        <authorList>
            <person name="Lin R."/>
            <person name="Liu T."/>
        </authorList>
    </citation>
    <scope>NUCLEOTIDE SEQUENCE</scope>
    <source>
        <strain evidence="2">T069</strain>
    </source>
</reference>
<dbReference type="Pfam" id="PF06985">
    <property type="entry name" value="HET"/>
    <property type="match status" value="1"/>
</dbReference>